<dbReference type="EMBL" id="VULZ01000004">
    <property type="protein sequence ID" value="MSS14444.1"/>
    <property type="molecule type" value="Genomic_DNA"/>
</dbReference>
<evidence type="ECO:0000313" key="3">
    <source>
        <dbReference type="Proteomes" id="UP000481852"/>
    </source>
</evidence>
<name>A0A6L5X6D5_9FIRM</name>
<accession>A0A6L5X6D5</accession>
<evidence type="ECO:0000313" key="2">
    <source>
        <dbReference type="EMBL" id="MSS14444.1"/>
    </source>
</evidence>
<feature type="region of interest" description="Disordered" evidence="1">
    <location>
        <begin position="97"/>
        <end position="129"/>
    </location>
</feature>
<protein>
    <submittedName>
        <fullName evidence="2">RloB domain-containing protein</fullName>
    </submittedName>
</protein>
<dbReference type="AlphaFoldDB" id="A0A6L5X6D5"/>
<evidence type="ECO:0000256" key="1">
    <source>
        <dbReference type="SAM" id="MobiDB-lite"/>
    </source>
</evidence>
<sequence length="129" mass="14870">MHLVKKAEVAWQSEKCDSEFGNLVYCVFDTDTAPIKQREIDEAIHQAGHSNVEIVLSNPCFEVWFILHFGYTSKQFQSNEEVLRELRKNIPDYEKISGSMKSISRNGPMGSTMDSAKERRRRCDDKVNP</sequence>
<organism evidence="2 3">
    <name type="scientific">Porcincola intestinalis</name>
    <dbReference type="NCBI Taxonomy" id="2606632"/>
    <lineage>
        <taxon>Bacteria</taxon>
        <taxon>Bacillati</taxon>
        <taxon>Bacillota</taxon>
        <taxon>Clostridia</taxon>
        <taxon>Lachnospirales</taxon>
        <taxon>Lachnospiraceae</taxon>
        <taxon>Porcincola</taxon>
    </lineage>
</organism>
<dbReference type="InterPro" id="IPR025591">
    <property type="entry name" value="RloB"/>
</dbReference>
<proteinExistence type="predicted"/>
<keyword evidence="3" id="KW-1185">Reference proteome</keyword>
<comment type="caution">
    <text evidence="2">The sequence shown here is derived from an EMBL/GenBank/DDBJ whole genome shotgun (WGS) entry which is preliminary data.</text>
</comment>
<gene>
    <name evidence="2" type="ORF">FYJ35_05210</name>
</gene>
<dbReference type="Proteomes" id="UP000481852">
    <property type="component" value="Unassembled WGS sequence"/>
</dbReference>
<dbReference type="Pfam" id="PF13707">
    <property type="entry name" value="RloB"/>
    <property type="match status" value="1"/>
</dbReference>
<reference evidence="2 3" key="1">
    <citation type="submission" date="2019-08" db="EMBL/GenBank/DDBJ databases">
        <title>In-depth cultivation of the pig gut microbiome towards novel bacterial diversity and tailored functional studies.</title>
        <authorList>
            <person name="Wylensek D."/>
            <person name="Hitch T.C.A."/>
            <person name="Clavel T."/>
        </authorList>
    </citation>
    <scope>NUCLEOTIDE SEQUENCE [LARGE SCALE GENOMIC DNA]</scope>
    <source>
        <strain evidence="2 3">Oil+RF-744-WCA-WT-11</strain>
    </source>
</reference>
<feature type="compositionally biased region" description="Basic and acidic residues" evidence="1">
    <location>
        <begin position="115"/>
        <end position="129"/>
    </location>
</feature>